<name>A0A6J5MBJ0_9CAUD</name>
<accession>A0A6J5MBJ0</accession>
<organism evidence="1">
    <name type="scientific">uncultured Caudovirales phage</name>
    <dbReference type="NCBI Taxonomy" id="2100421"/>
    <lineage>
        <taxon>Viruses</taxon>
        <taxon>Duplodnaviria</taxon>
        <taxon>Heunggongvirae</taxon>
        <taxon>Uroviricota</taxon>
        <taxon>Caudoviricetes</taxon>
        <taxon>Peduoviridae</taxon>
        <taxon>Maltschvirus</taxon>
        <taxon>Maltschvirus maltsch</taxon>
    </lineage>
</organism>
<evidence type="ECO:0000313" key="1">
    <source>
        <dbReference type="EMBL" id="CAB4142520.1"/>
    </source>
</evidence>
<proteinExistence type="predicted"/>
<dbReference type="EMBL" id="LR796423">
    <property type="protein sequence ID" value="CAB4142520.1"/>
    <property type="molecule type" value="Genomic_DNA"/>
</dbReference>
<dbReference type="InterPro" id="IPR023292">
    <property type="entry name" value="NTP_PyroPHydrolase-like_dom_sf"/>
</dbReference>
<dbReference type="Gene3D" id="1.10.3420.10">
    <property type="entry name" value="putative ntp pyrophosphohydrolase like domain"/>
    <property type="match status" value="1"/>
</dbReference>
<sequence length="115" mass="13324">MTNFERIKEWSDERLITQNTPDRNGFVSMIVEELGEFLEAKTDDERIDAMADIIVFAYGEIAKYGYHGDRVMDEVIKEISSRTGAYDPATKKWQKDKSPEAQAKWYTADFTNCKL</sequence>
<dbReference type="InterPro" id="IPR021130">
    <property type="entry name" value="PRib-ATP_PPHydrolase-like"/>
</dbReference>
<gene>
    <name evidence="1" type="ORF">UFOVP447_12</name>
</gene>
<protein>
    <submittedName>
        <fullName evidence="1">Phosphoribosyl-ATP pyrophosphohydrolase-like</fullName>
    </submittedName>
</protein>
<dbReference type="GO" id="GO:0016787">
    <property type="term" value="F:hydrolase activity"/>
    <property type="evidence" value="ECO:0007669"/>
    <property type="project" value="UniProtKB-KW"/>
</dbReference>
<reference evidence="1" key="1">
    <citation type="submission" date="2020-04" db="EMBL/GenBank/DDBJ databases">
        <authorList>
            <person name="Chiriac C."/>
            <person name="Salcher M."/>
            <person name="Ghai R."/>
            <person name="Kavagutti S V."/>
        </authorList>
    </citation>
    <scope>NUCLEOTIDE SEQUENCE</scope>
</reference>
<keyword evidence="1" id="KW-0378">Hydrolase</keyword>
<dbReference type="Pfam" id="PF01503">
    <property type="entry name" value="PRA-PH"/>
    <property type="match status" value="1"/>
</dbReference>